<gene>
    <name evidence="1" type="ORF">K1T71_014224</name>
</gene>
<proteinExistence type="predicted"/>
<evidence type="ECO:0000313" key="2">
    <source>
        <dbReference type="Proteomes" id="UP000824533"/>
    </source>
</evidence>
<sequence>MVPSSVRQKERKFLIEIIQLYRSLPVLWNVNIKEYHDRQKKNNAYNILLRKYRQMYPEATKEDVKKKFNSLRTNYRKELKKYHEWTNSGNKGEYQPSSWYFEEMSFLEEQHCDSNLSNIIDNIEREDRVTEDATTSDDAQTPNKVLKTISRPNKFKKLNMDLELPMKRIKLELDEYQNWAMVCAADLKRMEPMQQIYAKKAIADILMGGQLGLLNRNSVQLHDPDTEDRIKKTLE</sequence>
<reference evidence="1 2" key="1">
    <citation type="journal article" date="2021" name="Front. Genet.">
        <title>Chromosome-Level Genome Assembly Reveals Significant Gene Expansion in the Toll and IMD Signaling Pathways of Dendrolimus kikuchii.</title>
        <authorList>
            <person name="Zhou J."/>
            <person name="Wu P."/>
            <person name="Xiong Z."/>
            <person name="Liu N."/>
            <person name="Zhao N."/>
            <person name="Ji M."/>
            <person name="Qiu Y."/>
            <person name="Yang B."/>
        </authorList>
    </citation>
    <scope>NUCLEOTIDE SEQUENCE [LARGE SCALE GENOMIC DNA]</scope>
    <source>
        <strain evidence="1">Ann1</strain>
    </source>
</reference>
<name>A0ACC1CFF7_9NEOP</name>
<protein>
    <submittedName>
        <fullName evidence="1">Uncharacterized protein</fullName>
    </submittedName>
</protein>
<evidence type="ECO:0000313" key="1">
    <source>
        <dbReference type="EMBL" id="KAJ0170296.1"/>
    </source>
</evidence>
<dbReference type="EMBL" id="CM034414">
    <property type="protein sequence ID" value="KAJ0170296.1"/>
    <property type="molecule type" value="Genomic_DNA"/>
</dbReference>
<comment type="caution">
    <text evidence="1">The sequence shown here is derived from an EMBL/GenBank/DDBJ whole genome shotgun (WGS) entry which is preliminary data.</text>
</comment>
<accession>A0ACC1CFF7</accession>
<organism evidence="1 2">
    <name type="scientific">Dendrolimus kikuchii</name>
    <dbReference type="NCBI Taxonomy" id="765133"/>
    <lineage>
        <taxon>Eukaryota</taxon>
        <taxon>Metazoa</taxon>
        <taxon>Ecdysozoa</taxon>
        <taxon>Arthropoda</taxon>
        <taxon>Hexapoda</taxon>
        <taxon>Insecta</taxon>
        <taxon>Pterygota</taxon>
        <taxon>Neoptera</taxon>
        <taxon>Endopterygota</taxon>
        <taxon>Lepidoptera</taxon>
        <taxon>Glossata</taxon>
        <taxon>Ditrysia</taxon>
        <taxon>Bombycoidea</taxon>
        <taxon>Lasiocampidae</taxon>
        <taxon>Dendrolimus</taxon>
    </lineage>
</organism>
<dbReference type="Proteomes" id="UP000824533">
    <property type="component" value="Linkage Group LG28"/>
</dbReference>
<keyword evidence="2" id="KW-1185">Reference proteome</keyword>